<proteinExistence type="predicted"/>
<keyword evidence="2" id="KW-1185">Reference proteome</keyword>
<accession>G7E6P8</accession>
<comment type="caution">
    <text evidence="1">The sequence shown here is derived from an EMBL/GenBank/DDBJ whole genome shotgun (WGS) entry which is preliminary data.</text>
</comment>
<sequence length="89" mass="10054">MSNRWIDNCCTATLNHTITVGYTNYKFRSEGEALTVTCGVGQAPSYDLPIMDMCRQKFPQEVSHGCELYLAQIDAKPWDEPMPPPIIED</sequence>
<gene>
    <name evidence="1" type="primary">Mo05194</name>
    <name evidence="1" type="ORF">E5Q_05194</name>
</gene>
<evidence type="ECO:0000313" key="1">
    <source>
        <dbReference type="EMBL" id="GAA98508.1"/>
    </source>
</evidence>
<protein>
    <submittedName>
        <fullName evidence="1">Uncharacterized protein</fullName>
    </submittedName>
</protein>
<reference evidence="1 2" key="1">
    <citation type="journal article" date="2011" name="J. Gen. Appl. Microbiol.">
        <title>Draft genome sequencing of the enigmatic basidiomycete Mixia osmundae.</title>
        <authorList>
            <person name="Nishida H."/>
            <person name="Nagatsuka Y."/>
            <person name="Sugiyama J."/>
        </authorList>
    </citation>
    <scope>NUCLEOTIDE SEQUENCE [LARGE SCALE GENOMIC DNA]</scope>
    <source>
        <strain evidence="2">CBS 9802 / IAM 14324 / JCM 22182 / KY 12970</strain>
    </source>
</reference>
<dbReference type="HOGENOM" id="CLU_2518656_0_0_1"/>
<dbReference type="EMBL" id="BABT02000153">
    <property type="protein sequence ID" value="GAA98508.1"/>
    <property type="molecule type" value="Genomic_DNA"/>
</dbReference>
<reference evidence="1 2" key="2">
    <citation type="journal article" date="2012" name="Open Biol.">
        <title>Characteristics of nucleosomes and linker DNA regions on the genome of the basidiomycete Mixia osmundae revealed by mono- and dinucleosome mapping.</title>
        <authorList>
            <person name="Nishida H."/>
            <person name="Kondo S."/>
            <person name="Matsumoto T."/>
            <person name="Suzuki Y."/>
            <person name="Yoshikawa H."/>
            <person name="Taylor T.D."/>
            <person name="Sugiyama J."/>
        </authorList>
    </citation>
    <scope>NUCLEOTIDE SEQUENCE [LARGE SCALE GENOMIC DNA]</scope>
    <source>
        <strain evidence="2">CBS 9802 / IAM 14324 / JCM 22182 / KY 12970</strain>
    </source>
</reference>
<evidence type="ECO:0000313" key="2">
    <source>
        <dbReference type="Proteomes" id="UP000009131"/>
    </source>
</evidence>
<name>G7E6P8_MIXOS</name>
<organism evidence="1 2">
    <name type="scientific">Mixia osmundae (strain CBS 9802 / IAM 14324 / JCM 22182 / KY 12970)</name>
    <dbReference type="NCBI Taxonomy" id="764103"/>
    <lineage>
        <taxon>Eukaryota</taxon>
        <taxon>Fungi</taxon>
        <taxon>Dikarya</taxon>
        <taxon>Basidiomycota</taxon>
        <taxon>Pucciniomycotina</taxon>
        <taxon>Mixiomycetes</taxon>
        <taxon>Mixiales</taxon>
        <taxon>Mixiaceae</taxon>
        <taxon>Mixia</taxon>
    </lineage>
</organism>
<dbReference type="InParanoid" id="G7E6P8"/>
<dbReference type="AlphaFoldDB" id="G7E6P8"/>
<dbReference type="Proteomes" id="UP000009131">
    <property type="component" value="Unassembled WGS sequence"/>
</dbReference>